<reference evidence="5" key="1">
    <citation type="journal article" date="2019" name="Int. J. Syst. Evol. Microbiol.">
        <title>The Global Catalogue of Microorganisms (GCM) 10K type strain sequencing project: providing services to taxonomists for standard genome sequencing and annotation.</title>
        <authorList>
            <consortium name="The Broad Institute Genomics Platform"/>
            <consortium name="The Broad Institute Genome Sequencing Center for Infectious Disease"/>
            <person name="Wu L."/>
            <person name="Ma J."/>
        </authorList>
    </citation>
    <scope>NUCLEOTIDE SEQUENCE [LARGE SCALE GENOMIC DNA]</scope>
    <source>
        <strain evidence="5">CGMCC 4.7393</strain>
    </source>
</reference>
<dbReference type="SMART" id="SM00448">
    <property type="entry name" value="REC"/>
    <property type="match status" value="1"/>
</dbReference>
<keyword evidence="5" id="KW-1185">Reference proteome</keyword>
<dbReference type="InterPro" id="IPR011006">
    <property type="entry name" value="CheY-like_superfamily"/>
</dbReference>
<dbReference type="RefSeq" id="WP_066615237.1">
    <property type="nucleotide sequence ID" value="NZ_JBHSYQ010000003.1"/>
</dbReference>
<dbReference type="Proteomes" id="UP001596405">
    <property type="component" value="Unassembled WGS sequence"/>
</dbReference>
<gene>
    <name evidence="4" type="ORF">ACFQHR_05840</name>
</gene>
<name>A0ABW2DLG4_9BACT</name>
<evidence type="ECO:0000259" key="3">
    <source>
        <dbReference type="PROSITE" id="PS50110"/>
    </source>
</evidence>
<sequence length="127" mass="14422">MKVFLVDDDHVSNFLLGSLLNKLDNNLDISTFLSAHEVLEKINSLSEAEYPDVLFVDLSMPIMDGWELLDELAQHQPDFRNKCRVYILSSSIRKADKDRSKAYPLVVDFLQKPANPDEILNALQGDS</sequence>
<dbReference type="PROSITE" id="PS50110">
    <property type="entry name" value="RESPONSE_REGULATORY"/>
    <property type="match status" value="1"/>
</dbReference>
<dbReference type="PANTHER" id="PTHR44591:SF24">
    <property type="entry name" value="PROTEIN-GLUTAMATE METHYLESTERASE_PROTEIN-GLUTAMINE GLUTAMINASE 1"/>
    <property type="match status" value="1"/>
</dbReference>
<protein>
    <submittedName>
        <fullName evidence="4">Response regulator</fullName>
    </submittedName>
</protein>
<dbReference type="Pfam" id="PF00072">
    <property type="entry name" value="Response_reg"/>
    <property type="match status" value="1"/>
</dbReference>
<dbReference type="InterPro" id="IPR050595">
    <property type="entry name" value="Bact_response_regulator"/>
</dbReference>
<dbReference type="EMBL" id="JBHSYQ010000003">
    <property type="protein sequence ID" value="MFC6997136.1"/>
    <property type="molecule type" value="Genomic_DNA"/>
</dbReference>
<evidence type="ECO:0000256" key="2">
    <source>
        <dbReference type="PROSITE-ProRule" id="PRU00169"/>
    </source>
</evidence>
<evidence type="ECO:0000313" key="5">
    <source>
        <dbReference type="Proteomes" id="UP001596405"/>
    </source>
</evidence>
<evidence type="ECO:0000256" key="1">
    <source>
        <dbReference type="ARBA" id="ARBA00022553"/>
    </source>
</evidence>
<keyword evidence="1 2" id="KW-0597">Phosphoprotein</keyword>
<dbReference type="SUPFAM" id="SSF52172">
    <property type="entry name" value="CheY-like"/>
    <property type="match status" value="1"/>
</dbReference>
<dbReference type="Gene3D" id="3.40.50.2300">
    <property type="match status" value="1"/>
</dbReference>
<organism evidence="4 5">
    <name type="scientific">Rufibacter roseus</name>
    <dbReference type="NCBI Taxonomy" id="1567108"/>
    <lineage>
        <taxon>Bacteria</taxon>
        <taxon>Pseudomonadati</taxon>
        <taxon>Bacteroidota</taxon>
        <taxon>Cytophagia</taxon>
        <taxon>Cytophagales</taxon>
        <taxon>Hymenobacteraceae</taxon>
        <taxon>Rufibacter</taxon>
    </lineage>
</organism>
<proteinExistence type="predicted"/>
<dbReference type="PANTHER" id="PTHR44591">
    <property type="entry name" value="STRESS RESPONSE REGULATOR PROTEIN 1"/>
    <property type="match status" value="1"/>
</dbReference>
<evidence type="ECO:0000313" key="4">
    <source>
        <dbReference type="EMBL" id="MFC6997136.1"/>
    </source>
</evidence>
<feature type="domain" description="Response regulatory" evidence="3">
    <location>
        <begin position="2"/>
        <end position="127"/>
    </location>
</feature>
<accession>A0ABW2DLG4</accession>
<feature type="modified residue" description="4-aspartylphosphate" evidence="2">
    <location>
        <position position="57"/>
    </location>
</feature>
<dbReference type="InterPro" id="IPR001789">
    <property type="entry name" value="Sig_transdc_resp-reg_receiver"/>
</dbReference>
<comment type="caution">
    <text evidence="4">The sequence shown here is derived from an EMBL/GenBank/DDBJ whole genome shotgun (WGS) entry which is preliminary data.</text>
</comment>